<accession>A0A8J3GWB9</accession>
<reference evidence="2" key="2">
    <citation type="submission" date="2020-09" db="EMBL/GenBank/DDBJ databases">
        <authorList>
            <person name="Sun Q."/>
            <person name="Kim S."/>
        </authorList>
    </citation>
    <scope>NUCLEOTIDE SEQUENCE</scope>
    <source>
        <strain evidence="2">KCTC 42650</strain>
    </source>
</reference>
<dbReference type="InterPro" id="IPR041698">
    <property type="entry name" value="Methyltransf_25"/>
</dbReference>
<protein>
    <recommendedName>
        <fullName evidence="1">Methyltransferase domain-containing protein</fullName>
    </recommendedName>
</protein>
<dbReference type="InterPro" id="IPR029063">
    <property type="entry name" value="SAM-dependent_MTases_sf"/>
</dbReference>
<sequence length="263" mass="29468">MDSKKKNRGIRARNAWKNLKPCHPGLEMTGDAFPGFFDEHELILDSSTVASNKSRLNFRASMIVDRNRHAIEGKRILDIACHDARFSVAAVAMGGARQVVGVEAREDVADRGRANIKQLGYSEDRISILCADMMEALPKFEPGEFDTVFLLGILYHTARHYEIAQMIGRLKPKYIVIDSNVLTDQSEPMVKLKWEGTFNDGNIWDGDRTKVISALPSEAALQYYFADVGYKSERILPDVAIPRPAKAYFIGSRVTMLATRETA</sequence>
<comment type="caution">
    <text evidence="2">The sequence shown here is derived from an EMBL/GenBank/DDBJ whole genome shotgun (WGS) entry which is preliminary data.</text>
</comment>
<evidence type="ECO:0000313" key="3">
    <source>
        <dbReference type="Proteomes" id="UP000626220"/>
    </source>
</evidence>
<dbReference type="CDD" id="cd02440">
    <property type="entry name" value="AdoMet_MTases"/>
    <property type="match status" value="1"/>
</dbReference>
<gene>
    <name evidence="2" type="ORF">GCM10017056_12940</name>
</gene>
<organism evidence="2 3">
    <name type="scientific">Seohaeicola zhoushanensis</name>
    <dbReference type="NCBI Taxonomy" id="1569283"/>
    <lineage>
        <taxon>Bacteria</taxon>
        <taxon>Pseudomonadati</taxon>
        <taxon>Pseudomonadota</taxon>
        <taxon>Alphaproteobacteria</taxon>
        <taxon>Rhodobacterales</taxon>
        <taxon>Roseobacteraceae</taxon>
        <taxon>Seohaeicola</taxon>
    </lineage>
</organism>
<evidence type="ECO:0000313" key="2">
    <source>
        <dbReference type="EMBL" id="GHF42580.1"/>
    </source>
</evidence>
<dbReference type="Proteomes" id="UP000626220">
    <property type="component" value="Unassembled WGS sequence"/>
</dbReference>
<dbReference type="SUPFAM" id="SSF53335">
    <property type="entry name" value="S-adenosyl-L-methionine-dependent methyltransferases"/>
    <property type="match status" value="1"/>
</dbReference>
<evidence type="ECO:0000259" key="1">
    <source>
        <dbReference type="Pfam" id="PF13649"/>
    </source>
</evidence>
<dbReference type="Gene3D" id="3.40.50.150">
    <property type="entry name" value="Vaccinia Virus protein VP39"/>
    <property type="match status" value="1"/>
</dbReference>
<dbReference type="AlphaFoldDB" id="A0A8J3GWB9"/>
<dbReference type="RefSeq" id="WP_189679209.1">
    <property type="nucleotide sequence ID" value="NZ_BNCJ01000002.1"/>
</dbReference>
<keyword evidence="3" id="KW-1185">Reference proteome</keyword>
<name>A0A8J3GWB9_9RHOB</name>
<proteinExistence type="predicted"/>
<feature type="domain" description="Methyltransferase" evidence="1">
    <location>
        <begin position="76"/>
        <end position="171"/>
    </location>
</feature>
<reference evidence="2" key="1">
    <citation type="journal article" date="2014" name="Int. J. Syst. Evol. Microbiol.">
        <title>Complete genome sequence of Corynebacterium casei LMG S-19264T (=DSM 44701T), isolated from a smear-ripened cheese.</title>
        <authorList>
            <consortium name="US DOE Joint Genome Institute (JGI-PGF)"/>
            <person name="Walter F."/>
            <person name="Albersmeier A."/>
            <person name="Kalinowski J."/>
            <person name="Ruckert C."/>
        </authorList>
    </citation>
    <scope>NUCLEOTIDE SEQUENCE</scope>
    <source>
        <strain evidence="2">KCTC 42650</strain>
    </source>
</reference>
<dbReference type="Pfam" id="PF13649">
    <property type="entry name" value="Methyltransf_25"/>
    <property type="match status" value="1"/>
</dbReference>
<dbReference type="EMBL" id="BNCJ01000002">
    <property type="protein sequence ID" value="GHF42580.1"/>
    <property type="molecule type" value="Genomic_DNA"/>
</dbReference>